<dbReference type="SUPFAM" id="SSF53756">
    <property type="entry name" value="UDP-Glycosyltransferase/glycogen phosphorylase"/>
    <property type="match status" value="1"/>
</dbReference>
<evidence type="ECO:0000259" key="1">
    <source>
        <dbReference type="Pfam" id="PF00534"/>
    </source>
</evidence>
<dbReference type="GO" id="GO:0016757">
    <property type="term" value="F:glycosyltransferase activity"/>
    <property type="evidence" value="ECO:0007669"/>
    <property type="project" value="InterPro"/>
</dbReference>
<reference evidence="2 3" key="1">
    <citation type="submission" date="2019-03" db="EMBL/GenBank/DDBJ databases">
        <title>Genomic Encyclopedia of Type Strains, Phase III (KMG-III): the genomes of soil and plant-associated and newly described type strains.</title>
        <authorList>
            <person name="Whitman W."/>
        </authorList>
    </citation>
    <scope>NUCLEOTIDE SEQUENCE [LARGE SCALE GENOMIC DNA]</scope>
    <source>
        <strain evidence="2 3">CECT 8976</strain>
    </source>
</reference>
<protein>
    <submittedName>
        <fullName evidence="2">Glycosyl transferase family 1</fullName>
    </submittedName>
</protein>
<dbReference type="Gene3D" id="3.40.50.2000">
    <property type="entry name" value="Glycogen Phosphorylase B"/>
    <property type="match status" value="2"/>
</dbReference>
<evidence type="ECO:0000313" key="3">
    <source>
        <dbReference type="Proteomes" id="UP000295611"/>
    </source>
</evidence>
<dbReference type="Pfam" id="PF00534">
    <property type="entry name" value="Glycos_transf_1"/>
    <property type="match status" value="1"/>
</dbReference>
<gene>
    <name evidence="2" type="ORF">DFP86_110149</name>
</gene>
<keyword evidence="3" id="KW-1185">Reference proteome</keyword>
<organism evidence="2 3">
    <name type="scientific">Paludibacterium purpuratum</name>
    <dbReference type="NCBI Taxonomy" id="1144873"/>
    <lineage>
        <taxon>Bacteria</taxon>
        <taxon>Pseudomonadati</taxon>
        <taxon>Pseudomonadota</taxon>
        <taxon>Betaproteobacteria</taxon>
        <taxon>Neisseriales</taxon>
        <taxon>Chromobacteriaceae</taxon>
        <taxon>Paludibacterium</taxon>
    </lineage>
</organism>
<dbReference type="Proteomes" id="UP000295611">
    <property type="component" value="Unassembled WGS sequence"/>
</dbReference>
<keyword evidence="2" id="KW-0808">Transferase</keyword>
<dbReference type="AlphaFoldDB" id="A0A4R7B1X8"/>
<accession>A0A4R7B1X8</accession>
<proteinExistence type="predicted"/>
<dbReference type="InterPro" id="IPR001296">
    <property type="entry name" value="Glyco_trans_1"/>
</dbReference>
<dbReference type="EMBL" id="SNZP01000010">
    <property type="protein sequence ID" value="TDR76721.1"/>
    <property type="molecule type" value="Genomic_DNA"/>
</dbReference>
<dbReference type="PANTHER" id="PTHR12526">
    <property type="entry name" value="GLYCOSYLTRANSFERASE"/>
    <property type="match status" value="1"/>
</dbReference>
<evidence type="ECO:0000313" key="2">
    <source>
        <dbReference type="EMBL" id="TDR76721.1"/>
    </source>
</evidence>
<dbReference type="PANTHER" id="PTHR12526:SF637">
    <property type="entry name" value="GLYCOSYLTRANSFERASE EPSF-RELATED"/>
    <property type="match status" value="1"/>
</dbReference>
<sequence>MTKKPFHFDFWNKLNAFGEAKLARHYMKEAAQYFSPALCGSFNPSSHSAVQEADIVALYWINGGFIKPSFLRQLDKPIVWRLSDTWPFTGGCHYPSACKGFTQECGNCPQIKQPAPTDISFRLLEKKQSLWHDLNITIAAPSHWIASLARESRLFRNRRIEVIPTGVDVHTFYPRGKAALRAQRGIPQEEKIVLFTSIAPDADERKGFKELLSALDILHRSPENMAVTPLVVGNVSEAAKRLLPPNTIYAGYIADDTVLAETYCMADAVIIPSLEDNLPNVALESAACGLPLIAFNVGGLPDIVIHRHNGFLAAQLSGEMLANGVRWVLQQESQGLPFNEHSRCLAVEKFSLEAQANHYISLYQSLYDCERK</sequence>
<name>A0A4R7B1X8_9NEIS</name>
<comment type="caution">
    <text evidence="2">The sequence shown here is derived from an EMBL/GenBank/DDBJ whole genome shotgun (WGS) entry which is preliminary data.</text>
</comment>
<feature type="domain" description="Glycosyl transferase family 1" evidence="1">
    <location>
        <begin position="179"/>
        <end position="333"/>
    </location>
</feature>